<dbReference type="InParanoid" id="A0A3Q7HBS3"/>
<accession>A0A3Q7HBS3</accession>
<dbReference type="Gramene" id="Solyc05g023845.1.1">
    <property type="protein sequence ID" value="Solyc05g023845.1.1"/>
    <property type="gene ID" value="Solyc05g023845.1"/>
</dbReference>
<dbReference type="AlphaFoldDB" id="A0A3Q7HBS3"/>
<evidence type="ECO:0000313" key="1">
    <source>
        <dbReference type="EnsemblPlants" id="Solyc05g023845.1.1"/>
    </source>
</evidence>
<proteinExistence type="predicted"/>
<keyword evidence="2" id="KW-1185">Reference proteome</keyword>
<name>A0A3Q7HBS3_SOLLC</name>
<organism evidence="1">
    <name type="scientific">Solanum lycopersicum</name>
    <name type="common">Tomato</name>
    <name type="synonym">Lycopersicon esculentum</name>
    <dbReference type="NCBI Taxonomy" id="4081"/>
    <lineage>
        <taxon>Eukaryota</taxon>
        <taxon>Viridiplantae</taxon>
        <taxon>Streptophyta</taxon>
        <taxon>Embryophyta</taxon>
        <taxon>Tracheophyta</taxon>
        <taxon>Spermatophyta</taxon>
        <taxon>Magnoliopsida</taxon>
        <taxon>eudicotyledons</taxon>
        <taxon>Gunneridae</taxon>
        <taxon>Pentapetalae</taxon>
        <taxon>asterids</taxon>
        <taxon>lamiids</taxon>
        <taxon>Solanales</taxon>
        <taxon>Solanaceae</taxon>
        <taxon>Solanoideae</taxon>
        <taxon>Solaneae</taxon>
        <taxon>Solanum</taxon>
        <taxon>Solanum subgen. Lycopersicon</taxon>
    </lineage>
</organism>
<reference evidence="1" key="1">
    <citation type="journal article" date="2012" name="Nature">
        <title>The tomato genome sequence provides insights into fleshy fruit evolution.</title>
        <authorList>
            <consortium name="Tomato Genome Consortium"/>
        </authorList>
    </citation>
    <scope>NUCLEOTIDE SEQUENCE [LARGE SCALE GENOMIC DNA]</scope>
    <source>
        <strain evidence="1">cv. Heinz 1706</strain>
    </source>
</reference>
<sequence>MAPILNLLRIVQDQYKYNSSKPYPSALLYKRINSLRLSSSDYLSSSYISGSVETQHPSWSQPHHSSKEKGKEIWRLSNVRRGLHKWMEDSKLVPRVCSKFGCLFQAVDELIITESCRFGVIFSTLATKKQAKEKAHFVAFVIAGKDNNCSSSSYCNIKN</sequence>
<dbReference type="EnsemblPlants" id="Solyc05g023845.1.1">
    <property type="protein sequence ID" value="Solyc05g023845.1.1"/>
    <property type="gene ID" value="Solyc05g023845.1"/>
</dbReference>
<protein>
    <submittedName>
        <fullName evidence="1">Uncharacterized protein</fullName>
    </submittedName>
</protein>
<reference evidence="1" key="2">
    <citation type="submission" date="2019-01" db="UniProtKB">
        <authorList>
            <consortium name="EnsemblPlants"/>
        </authorList>
    </citation>
    <scope>IDENTIFICATION</scope>
    <source>
        <strain evidence="1">cv. Heinz 1706</strain>
    </source>
</reference>
<dbReference type="Proteomes" id="UP000004994">
    <property type="component" value="Chromosome 5"/>
</dbReference>
<evidence type="ECO:0000313" key="2">
    <source>
        <dbReference type="Proteomes" id="UP000004994"/>
    </source>
</evidence>